<dbReference type="PANTHER" id="PTHR31527:SF0">
    <property type="entry name" value="RE64534P"/>
    <property type="match status" value="1"/>
</dbReference>
<sequence length="369" mass="41433">MSDTLLRTSLALNRQQRELLERSITLGEADDLSGLLRRAVAESASGALSRFPVPAVSGRPDRWRDRVAQSARAERELLEEFVLEPGTGKAVEVRAGEVLRIEQIEGAQCVDFNCFNLHDYREFFHTGRTRTLHGINPGAGDFLWSSPPRERAMMFILTDTVHCNDVVFPRCSANLYETAYGFAAHTNCADIQAEAQREYGLTPDDVHDSFNFFMATSVDDGMPGIHHQSSQPGDHVELLAVMDVLAVPNICGADVMKTSNFSIKPVLVQRFRASEADLDAVPPLVAYDTQRTVEQFRQPAIRVERELTRDPDYRPHFVNTPIAYEAIEVQLDATTEAEFAGLWRRDLYADREGALRDVLLSWWAATHRA</sequence>
<name>A0A1H3LXX2_9MICO</name>
<gene>
    <name evidence="2" type="ORF">SAMN05216554_1186</name>
</gene>
<accession>A0A1H3LXX2</accession>
<dbReference type="AlphaFoldDB" id="A0A1H3LXX2"/>
<dbReference type="Pfam" id="PF09347">
    <property type="entry name" value="DUF1989"/>
    <property type="match status" value="1"/>
</dbReference>
<dbReference type="RefSeq" id="WP_092550067.1">
    <property type="nucleotide sequence ID" value="NZ_FNPZ01000001.1"/>
</dbReference>
<feature type="domain" description="DUF1989" evidence="1">
    <location>
        <begin position="83"/>
        <end position="245"/>
    </location>
</feature>
<reference evidence="2 3" key="1">
    <citation type="submission" date="2016-10" db="EMBL/GenBank/DDBJ databases">
        <authorList>
            <person name="de Groot N.N."/>
        </authorList>
    </citation>
    <scope>NUCLEOTIDE SEQUENCE [LARGE SCALE GENOMIC DNA]</scope>
    <source>
        <strain evidence="2 3">CGMCC 4.3491</strain>
    </source>
</reference>
<evidence type="ECO:0000259" key="1">
    <source>
        <dbReference type="Pfam" id="PF09347"/>
    </source>
</evidence>
<dbReference type="STRING" id="381665.SAMN05216554_1186"/>
<dbReference type="Proteomes" id="UP000198891">
    <property type="component" value="Unassembled WGS sequence"/>
</dbReference>
<proteinExistence type="predicted"/>
<evidence type="ECO:0000313" key="3">
    <source>
        <dbReference type="Proteomes" id="UP000198891"/>
    </source>
</evidence>
<dbReference type="OrthoDB" id="9792415at2"/>
<organism evidence="2 3">
    <name type="scientific">Herbiconiux ginsengi</name>
    <dbReference type="NCBI Taxonomy" id="381665"/>
    <lineage>
        <taxon>Bacteria</taxon>
        <taxon>Bacillati</taxon>
        <taxon>Actinomycetota</taxon>
        <taxon>Actinomycetes</taxon>
        <taxon>Micrococcales</taxon>
        <taxon>Microbacteriaceae</taxon>
        <taxon>Herbiconiux</taxon>
    </lineage>
</organism>
<keyword evidence="3" id="KW-1185">Reference proteome</keyword>
<dbReference type="InterPro" id="IPR018959">
    <property type="entry name" value="DUF1989"/>
</dbReference>
<dbReference type="PANTHER" id="PTHR31527">
    <property type="entry name" value="RE64534P"/>
    <property type="match status" value="1"/>
</dbReference>
<dbReference type="EMBL" id="FNPZ01000001">
    <property type="protein sequence ID" value="SDY69281.1"/>
    <property type="molecule type" value="Genomic_DNA"/>
</dbReference>
<evidence type="ECO:0000313" key="2">
    <source>
        <dbReference type="EMBL" id="SDY69281.1"/>
    </source>
</evidence>
<protein>
    <recommendedName>
        <fullName evidence="1">DUF1989 domain-containing protein</fullName>
    </recommendedName>
</protein>